<feature type="transmembrane region" description="Helical" evidence="5">
    <location>
        <begin position="165"/>
        <end position="187"/>
    </location>
</feature>
<dbReference type="InterPro" id="IPR011701">
    <property type="entry name" value="MFS"/>
</dbReference>
<sequence length="397" mass="41456">MAITTPSREVRLARWGVALLFWLNGATYASLIPRYPELKQALDLSDTFWGLSIAVGPLGGLAAGLATAVLMRRFNSANVAVLSQVGAIVMINVVGNAPAAWVFAGGLFLMSAFDAVTDISMNAHGLRVQRGYGRSILNSFHAWWSIGAVCGGFLGSTAAQLGIPIWAQALVLSVLFLALDVACRRMLLDGPDREAPAHRHEEPPASRLIPGPVLVRLAALGVLAAAAGLIEDTAASWGAIYMDRAFVVVPFVAGMAFVALQGTQMLGRFMGDGLVDRFGPRGALVQGTVIAAVGMGLALTFPSAAGTIIGFACAGWGVATVIPSAMHAADELPGMRPGTGLTIVTWLLRLGFLAGPPLIGAIGDATSLRWALFAVPACAVVMLALNWSLRPLRLPRA</sequence>
<dbReference type="SUPFAM" id="SSF103473">
    <property type="entry name" value="MFS general substrate transporter"/>
    <property type="match status" value="1"/>
</dbReference>
<dbReference type="PANTHER" id="PTHR23514">
    <property type="entry name" value="BYPASS OF STOP CODON PROTEIN 6"/>
    <property type="match status" value="1"/>
</dbReference>
<evidence type="ECO:0000313" key="7">
    <source>
        <dbReference type="EMBL" id="TRY16749.1"/>
    </source>
</evidence>
<evidence type="ECO:0000259" key="6">
    <source>
        <dbReference type="PROSITE" id="PS50850"/>
    </source>
</evidence>
<dbReference type="RefSeq" id="WP_143939363.1">
    <property type="nucleotide sequence ID" value="NZ_VKKG01000007.1"/>
</dbReference>
<name>A0A553JWB5_9ACTN</name>
<dbReference type="EMBL" id="VKKG01000007">
    <property type="protein sequence ID" value="TRY16749.1"/>
    <property type="molecule type" value="Genomic_DNA"/>
</dbReference>
<protein>
    <submittedName>
        <fullName evidence="7">MFS transporter</fullName>
    </submittedName>
</protein>
<evidence type="ECO:0000256" key="5">
    <source>
        <dbReference type="SAM" id="Phobius"/>
    </source>
</evidence>
<dbReference type="Proteomes" id="UP000317638">
    <property type="component" value="Unassembled WGS sequence"/>
</dbReference>
<reference evidence="7 8" key="1">
    <citation type="submission" date="2019-07" db="EMBL/GenBank/DDBJ databases">
        <authorList>
            <person name="Zhou L.-Y."/>
        </authorList>
    </citation>
    <scope>NUCLEOTIDE SEQUENCE [LARGE SCALE GENOMIC DNA]</scope>
    <source>
        <strain evidence="7 8">YIM 101269</strain>
    </source>
</reference>
<feature type="transmembrane region" description="Helical" evidence="5">
    <location>
        <begin position="283"/>
        <end position="302"/>
    </location>
</feature>
<dbReference type="Gene3D" id="1.20.1250.20">
    <property type="entry name" value="MFS general substrate transporter like domains"/>
    <property type="match status" value="2"/>
</dbReference>
<feature type="transmembrane region" description="Helical" evidence="5">
    <location>
        <begin position="368"/>
        <end position="389"/>
    </location>
</feature>
<evidence type="ECO:0000256" key="3">
    <source>
        <dbReference type="ARBA" id="ARBA00022989"/>
    </source>
</evidence>
<dbReference type="Pfam" id="PF07690">
    <property type="entry name" value="MFS_1"/>
    <property type="match status" value="1"/>
</dbReference>
<dbReference type="OrthoDB" id="151222at2"/>
<feature type="transmembrane region" description="Helical" evidence="5">
    <location>
        <begin position="341"/>
        <end position="362"/>
    </location>
</feature>
<gene>
    <name evidence="7" type="ORF">FOJ82_15305</name>
</gene>
<dbReference type="GO" id="GO:0022857">
    <property type="term" value="F:transmembrane transporter activity"/>
    <property type="evidence" value="ECO:0007669"/>
    <property type="project" value="InterPro"/>
</dbReference>
<evidence type="ECO:0000256" key="2">
    <source>
        <dbReference type="ARBA" id="ARBA00022692"/>
    </source>
</evidence>
<feature type="transmembrane region" description="Helical" evidence="5">
    <location>
        <begin position="12"/>
        <end position="31"/>
    </location>
</feature>
<proteinExistence type="predicted"/>
<keyword evidence="3 5" id="KW-1133">Transmembrane helix</keyword>
<feature type="transmembrane region" description="Helical" evidence="5">
    <location>
        <begin position="51"/>
        <end position="70"/>
    </location>
</feature>
<accession>A0A553JWB5</accession>
<keyword evidence="4 5" id="KW-0472">Membrane</keyword>
<dbReference type="AlphaFoldDB" id="A0A553JWB5"/>
<feature type="transmembrane region" description="Helical" evidence="5">
    <location>
        <begin position="308"/>
        <end position="329"/>
    </location>
</feature>
<evidence type="ECO:0000256" key="4">
    <source>
        <dbReference type="ARBA" id="ARBA00023136"/>
    </source>
</evidence>
<dbReference type="InterPro" id="IPR020846">
    <property type="entry name" value="MFS_dom"/>
</dbReference>
<comment type="caution">
    <text evidence="7">The sequence shown here is derived from an EMBL/GenBank/DDBJ whole genome shotgun (WGS) entry which is preliminary data.</text>
</comment>
<feature type="transmembrane region" description="Helical" evidence="5">
    <location>
        <begin position="77"/>
        <end position="94"/>
    </location>
</feature>
<dbReference type="InterPro" id="IPR036259">
    <property type="entry name" value="MFS_trans_sf"/>
</dbReference>
<evidence type="ECO:0000256" key="1">
    <source>
        <dbReference type="ARBA" id="ARBA00004651"/>
    </source>
</evidence>
<keyword evidence="2 5" id="KW-0812">Transmembrane</keyword>
<organism evidence="7 8">
    <name type="scientific">Tessaracoccus rhinocerotis</name>
    <dbReference type="NCBI Taxonomy" id="1689449"/>
    <lineage>
        <taxon>Bacteria</taxon>
        <taxon>Bacillati</taxon>
        <taxon>Actinomycetota</taxon>
        <taxon>Actinomycetes</taxon>
        <taxon>Propionibacteriales</taxon>
        <taxon>Propionibacteriaceae</taxon>
        <taxon>Tessaracoccus</taxon>
    </lineage>
</organism>
<keyword evidence="8" id="KW-1185">Reference proteome</keyword>
<comment type="subcellular location">
    <subcellularLocation>
        <location evidence="1">Cell membrane</location>
        <topology evidence="1">Multi-pass membrane protein</topology>
    </subcellularLocation>
</comment>
<dbReference type="CDD" id="cd17393">
    <property type="entry name" value="MFS_MosC_like"/>
    <property type="match status" value="1"/>
</dbReference>
<evidence type="ECO:0000313" key="8">
    <source>
        <dbReference type="Proteomes" id="UP000317638"/>
    </source>
</evidence>
<dbReference type="InterPro" id="IPR051788">
    <property type="entry name" value="MFS_Transporter"/>
</dbReference>
<dbReference type="GO" id="GO:0005886">
    <property type="term" value="C:plasma membrane"/>
    <property type="evidence" value="ECO:0007669"/>
    <property type="project" value="UniProtKB-SubCell"/>
</dbReference>
<feature type="transmembrane region" description="Helical" evidence="5">
    <location>
        <begin position="245"/>
        <end position="262"/>
    </location>
</feature>
<dbReference type="PROSITE" id="PS50850">
    <property type="entry name" value="MFS"/>
    <property type="match status" value="1"/>
</dbReference>
<feature type="domain" description="Major facilitator superfamily (MFS) profile" evidence="6">
    <location>
        <begin position="214"/>
        <end position="397"/>
    </location>
</feature>
<dbReference type="PANTHER" id="PTHR23514:SF13">
    <property type="entry name" value="INNER MEMBRANE PROTEIN YBJJ"/>
    <property type="match status" value="1"/>
</dbReference>